<feature type="region of interest" description="Disordered" evidence="3">
    <location>
        <begin position="308"/>
        <end position="354"/>
    </location>
</feature>
<evidence type="ECO:0000259" key="5">
    <source>
        <dbReference type="PROSITE" id="PS50102"/>
    </source>
</evidence>
<dbReference type="InterPro" id="IPR035979">
    <property type="entry name" value="RBD_domain_sf"/>
</dbReference>
<dbReference type="SUPFAM" id="SSF54928">
    <property type="entry name" value="RNA-binding domain, RBD"/>
    <property type="match status" value="1"/>
</dbReference>
<feature type="domain" description="RRM" evidence="5">
    <location>
        <begin position="16"/>
        <end position="93"/>
    </location>
</feature>
<dbReference type="InterPro" id="IPR002156">
    <property type="entry name" value="RNaseH_domain"/>
</dbReference>
<dbReference type="CDD" id="cd00590">
    <property type="entry name" value="RRM_SF"/>
    <property type="match status" value="1"/>
</dbReference>
<comment type="caution">
    <text evidence="6">The sequence shown here is derived from an EMBL/GenBank/DDBJ whole genome shotgun (WGS) entry which is preliminary data.</text>
</comment>
<dbReference type="InterPro" id="IPR044730">
    <property type="entry name" value="RNase_H-like_dom_plant"/>
</dbReference>
<evidence type="ECO:0000313" key="6">
    <source>
        <dbReference type="EMBL" id="KAE8677925.1"/>
    </source>
</evidence>
<dbReference type="InterPro" id="IPR012677">
    <property type="entry name" value="Nucleotide-bd_a/b_plait_sf"/>
</dbReference>
<dbReference type="CDD" id="cd06222">
    <property type="entry name" value="RNase_H_like"/>
    <property type="match status" value="1"/>
</dbReference>
<reference evidence="6" key="1">
    <citation type="submission" date="2019-09" db="EMBL/GenBank/DDBJ databases">
        <title>Draft genome information of white flower Hibiscus syriacus.</title>
        <authorList>
            <person name="Kim Y.-M."/>
        </authorList>
    </citation>
    <scope>NUCLEOTIDE SEQUENCE [LARGE SCALE GENOMIC DNA]</scope>
    <source>
        <strain evidence="6">YM2019G1</strain>
    </source>
</reference>
<dbReference type="InterPro" id="IPR036397">
    <property type="entry name" value="RNaseH_sf"/>
</dbReference>
<dbReference type="Pfam" id="PF00076">
    <property type="entry name" value="RRM_1"/>
    <property type="match status" value="1"/>
</dbReference>
<feature type="compositionally biased region" description="Low complexity" evidence="3">
    <location>
        <begin position="322"/>
        <end position="335"/>
    </location>
</feature>
<dbReference type="InterPro" id="IPR012337">
    <property type="entry name" value="RNaseH-like_sf"/>
</dbReference>
<dbReference type="Gene3D" id="3.30.70.330">
    <property type="match status" value="1"/>
</dbReference>
<keyword evidence="1" id="KW-0694">RNA-binding</keyword>
<dbReference type="SUPFAM" id="SSF56219">
    <property type="entry name" value="DNase I-like"/>
    <property type="match status" value="1"/>
</dbReference>
<sequence length="1366" mass="156352">MAQSTAIGSGKVCECQTLFAQNIPPRYHWRGLRQLFGRHGDVVSSYIARKNDRMGKRFGFVRFSNKDDTVRAMQRLNGFWLFGYRLSVKEARYRAKDQSGNLNSRSSFSTDTRVHKDKMNSEEESEVKVCRRSTTIQGVIDEDAVRKLHRCLVGTMATICSSTHVEDRLRAGGLGEIRIKFLGGRDFLIEFVDDELYTIMKELKWSFLLEVFAEVHPWTESYRASERVTWIKVIGVPLHCWNHNTFKRLAEHWGEYLAMGENAFQDLGCEEMSILIATSRKVLIDDVVDLEAGRDIFKIRIVELPTNRSETSIPKQEAKVNSVAGESSSSTGKSLDSSEEKNSERWQEGDDSQLCCMGNVSKGGNMSGVDEDERDIGEETIMGQNEIDVSSGNIQKKYEVGMEHEGGVAEDDSRLLIKVVEANEGINENLKYLSLWEGSLGEKVMEDTDFMGLINFLSKKDAIGLEVHLDGNEIERKGSEPKLGSVRGEWDLGLGILTNVSEDIVSFNPRQYVGEKTGRKKKYSSLQGIQENFGGTQRKIEIAELRNTRERCKAGKSRRKLKEGKYALDDSICSVLNVYAPCEVSEQIPLWNVIVEARRKYNNKWFMAGDFNAIRNLSERSGCSYRQTQIAAFNEFIEECNLVDMPLSGRKFTWFGLANRKSRLDRILVEDEWFQVNSDVSLLGLPRTVSDHIPILLGKETIDWGPRPFKLVNNWLKQESCTEVIKKVFQQEEARDEELSVKLRRVKEELKRWNTQCYWNVDKDTELEPEKLRAKVFNFFSNHFRRKKNEWETVINLPFKQLSRADVEELEANFSIEEVKEAVWSCGEAKAPGPDGFNIEFFKKSWEYIKGDLMKTMDNFNMSGKMGKSVNSSFLALIPKVENPTEISDYRPISLVSSVYKIIAKVLAMRLGAEMYGFWMQMETVDLGMHFDEALHLLLEEAVRKGYIEGIDNVAPNSRVKVEENNLNQLALLCGCSVSTLSFKYLGIPLGADPRKISTWDPVIEKFRVKLVGWKSRMLSFAGRVVLINSVLSLLPLYYMSIFPVPKSVVAKIDKIRRGFLWGYDGNKKRLPRVNWGRLCNPRKRGGAGIIDLKLGEIALRLRYPRLYRELALVEIIKREVDKVTLNPSVADRIVWVHENDGLFKVKKLHELLLSDGNFEVEGLNIQTVDEVFEFCYQCRWSGSIALAWFVSFATALWSLWLARNDYVFRNKGIKLKDLLVYVKMRVFAWCKALKEFTDLDKKCCGGVLRTADGYVVSMFFGPITEVNLDYAELVAIKIALEVFVESCWCGKAILIVESDSKVVLNWAQNFYVRPWRWGAVFQEIDANVLKIPESKFVFSPRTSNNMAYYLAKMGSSRKTMFKVSW</sequence>
<dbReference type="PROSITE" id="PS50102">
    <property type="entry name" value="RRM"/>
    <property type="match status" value="1"/>
</dbReference>
<dbReference type="PANTHER" id="PTHR33116">
    <property type="entry name" value="REVERSE TRANSCRIPTASE ZINC-BINDING DOMAIN-CONTAINING PROTEIN-RELATED-RELATED"/>
    <property type="match status" value="1"/>
</dbReference>
<feature type="region of interest" description="Disordered" evidence="3">
    <location>
        <begin position="99"/>
        <end position="120"/>
    </location>
</feature>
<keyword evidence="4" id="KW-1133">Transmembrane helix</keyword>
<name>A0A6A2Y815_HIBSY</name>
<keyword evidence="4" id="KW-0812">Transmembrane</keyword>
<dbReference type="Gene3D" id="3.30.420.10">
    <property type="entry name" value="Ribonuclease H-like superfamily/Ribonuclease H"/>
    <property type="match status" value="1"/>
</dbReference>
<feature type="compositionally biased region" description="Basic and acidic residues" evidence="3">
    <location>
        <begin position="336"/>
        <end position="348"/>
    </location>
</feature>
<dbReference type="Pfam" id="PF13456">
    <property type="entry name" value="RVT_3"/>
    <property type="match status" value="1"/>
</dbReference>
<gene>
    <name evidence="6" type="ORF">F3Y22_tig00111473pilonHSYRG00023</name>
</gene>
<evidence type="ECO:0000256" key="3">
    <source>
        <dbReference type="SAM" id="MobiDB-lite"/>
    </source>
</evidence>
<dbReference type="InterPro" id="IPR036691">
    <property type="entry name" value="Endo/exonu/phosph_ase_sf"/>
</dbReference>
<feature type="transmembrane region" description="Helical" evidence="4">
    <location>
        <begin position="1181"/>
        <end position="1203"/>
    </location>
</feature>
<proteinExistence type="predicted"/>
<dbReference type="Proteomes" id="UP000436088">
    <property type="component" value="Unassembled WGS sequence"/>
</dbReference>
<feature type="coiled-coil region" evidence="2">
    <location>
        <begin position="729"/>
        <end position="756"/>
    </location>
</feature>
<keyword evidence="2" id="KW-0175">Coiled coil</keyword>
<protein>
    <recommendedName>
        <fullName evidence="5">RRM domain-containing protein</fullName>
    </recommendedName>
</protein>
<evidence type="ECO:0000256" key="2">
    <source>
        <dbReference type="SAM" id="Coils"/>
    </source>
</evidence>
<dbReference type="Gene3D" id="3.60.10.10">
    <property type="entry name" value="Endonuclease/exonuclease/phosphatase"/>
    <property type="match status" value="1"/>
</dbReference>
<dbReference type="InterPro" id="IPR005135">
    <property type="entry name" value="Endo/exonuclease/phosphatase"/>
</dbReference>
<evidence type="ECO:0000256" key="1">
    <source>
        <dbReference type="PROSITE-ProRule" id="PRU00176"/>
    </source>
</evidence>
<dbReference type="SUPFAM" id="SSF53098">
    <property type="entry name" value="Ribonuclease H-like"/>
    <property type="match status" value="1"/>
</dbReference>
<dbReference type="InterPro" id="IPR000504">
    <property type="entry name" value="RRM_dom"/>
</dbReference>
<dbReference type="PANTHER" id="PTHR33116:SF75">
    <property type="entry name" value="RIBONUCLEASE H PROTEIN"/>
    <property type="match status" value="1"/>
</dbReference>
<dbReference type="GO" id="GO:0003723">
    <property type="term" value="F:RNA binding"/>
    <property type="evidence" value="ECO:0007669"/>
    <property type="project" value="UniProtKB-UniRule"/>
</dbReference>
<evidence type="ECO:0000313" key="7">
    <source>
        <dbReference type="Proteomes" id="UP000436088"/>
    </source>
</evidence>
<accession>A0A6A2Y815</accession>
<dbReference type="Pfam" id="PF03372">
    <property type="entry name" value="Exo_endo_phos"/>
    <property type="match status" value="1"/>
</dbReference>
<dbReference type="GO" id="GO:0004523">
    <property type="term" value="F:RNA-DNA hybrid ribonuclease activity"/>
    <property type="evidence" value="ECO:0007669"/>
    <property type="project" value="InterPro"/>
</dbReference>
<dbReference type="EMBL" id="VEPZ02001350">
    <property type="protein sequence ID" value="KAE8677925.1"/>
    <property type="molecule type" value="Genomic_DNA"/>
</dbReference>
<feature type="compositionally biased region" description="Polar residues" evidence="3">
    <location>
        <begin position="99"/>
        <end position="111"/>
    </location>
</feature>
<evidence type="ECO:0000256" key="4">
    <source>
        <dbReference type="SAM" id="Phobius"/>
    </source>
</evidence>
<dbReference type="SMART" id="SM00360">
    <property type="entry name" value="RRM"/>
    <property type="match status" value="1"/>
</dbReference>
<keyword evidence="4" id="KW-0472">Membrane</keyword>
<keyword evidence="7" id="KW-1185">Reference proteome</keyword>
<organism evidence="6 7">
    <name type="scientific">Hibiscus syriacus</name>
    <name type="common">Rose of Sharon</name>
    <dbReference type="NCBI Taxonomy" id="106335"/>
    <lineage>
        <taxon>Eukaryota</taxon>
        <taxon>Viridiplantae</taxon>
        <taxon>Streptophyta</taxon>
        <taxon>Embryophyta</taxon>
        <taxon>Tracheophyta</taxon>
        <taxon>Spermatophyta</taxon>
        <taxon>Magnoliopsida</taxon>
        <taxon>eudicotyledons</taxon>
        <taxon>Gunneridae</taxon>
        <taxon>Pentapetalae</taxon>
        <taxon>rosids</taxon>
        <taxon>malvids</taxon>
        <taxon>Malvales</taxon>
        <taxon>Malvaceae</taxon>
        <taxon>Malvoideae</taxon>
        <taxon>Hibiscus</taxon>
    </lineage>
</organism>